<gene>
    <name evidence="2" type="ORF">BpHYR1_001354</name>
</gene>
<dbReference type="EMBL" id="REGN01013474">
    <property type="protein sequence ID" value="RMZ93896.1"/>
    <property type="molecule type" value="Genomic_DNA"/>
</dbReference>
<dbReference type="Proteomes" id="UP000276133">
    <property type="component" value="Unassembled WGS sequence"/>
</dbReference>
<evidence type="ECO:0000313" key="2">
    <source>
        <dbReference type="EMBL" id="RMZ93896.1"/>
    </source>
</evidence>
<feature type="region of interest" description="Disordered" evidence="1">
    <location>
        <begin position="90"/>
        <end position="114"/>
    </location>
</feature>
<dbReference type="AlphaFoldDB" id="A0A3M7P494"/>
<evidence type="ECO:0000256" key="1">
    <source>
        <dbReference type="SAM" id="MobiDB-lite"/>
    </source>
</evidence>
<protein>
    <submittedName>
        <fullName evidence="2">Uncharacterized protein</fullName>
    </submittedName>
</protein>
<keyword evidence="3" id="KW-1185">Reference proteome</keyword>
<reference evidence="2 3" key="1">
    <citation type="journal article" date="2018" name="Sci. Rep.">
        <title>Genomic signatures of local adaptation to the degree of environmental predictability in rotifers.</title>
        <authorList>
            <person name="Franch-Gras L."/>
            <person name="Hahn C."/>
            <person name="Garcia-Roger E.M."/>
            <person name="Carmona M.J."/>
            <person name="Serra M."/>
            <person name="Gomez A."/>
        </authorList>
    </citation>
    <scope>NUCLEOTIDE SEQUENCE [LARGE SCALE GENOMIC DNA]</scope>
    <source>
        <strain evidence="2">HYR1</strain>
    </source>
</reference>
<accession>A0A3M7P494</accession>
<name>A0A3M7P494_BRAPC</name>
<organism evidence="2 3">
    <name type="scientific">Brachionus plicatilis</name>
    <name type="common">Marine rotifer</name>
    <name type="synonym">Brachionus muelleri</name>
    <dbReference type="NCBI Taxonomy" id="10195"/>
    <lineage>
        <taxon>Eukaryota</taxon>
        <taxon>Metazoa</taxon>
        <taxon>Spiralia</taxon>
        <taxon>Gnathifera</taxon>
        <taxon>Rotifera</taxon>
        <taxon>Eurotatoria</taxon>
        <taxon>Monogononta</taxon>
        <taxon>Pseudotrocha</taxon>
        <taxon>Ploima</taxon>
        <taxon>Brachionidae</taxon>
        <taxon>Brachionus</taxon>
    </lineage>
</organism>
<comment type="caution">
    <text evidence="2">The sequence shown here is derived from an EMBL/GenBank/DDBJ whole genome shotgun (WGS) entry which is preliminary data.</text>
</comment>
<sequence>FCGTLERFFYVFVFNSSLESDFLIWQLLSRYHKKTSSREKFTEIFKIKPYPYQYPFTYQPQQQLIFTPQNQQLLNQYQQLMMFQQATLNQQRTNVEPEPSTESPNEINQNQQDEANLKTINNKKERLSLGEYKDSDLISEIHKHKPNIYVRKSYINENDELVILTTKEEDHEELKKEWANTVLETEFSYLKWKLTSLKENYIIV</sequence>
<evidence type="ECO:0000313" key="3">
    <source>
        <dbReference type="Proteomes" id="UP000276133"/>
    </source>
</evidence>
<feature type="non-terminal residue" evidence="2">
    <location>
        <position position="1"/>
    </location>
</feature>
<proteinExistence type="predicted"/>